<dbReference type="RefSeq" id="WP_006439047.1">
    <property type="nucleotide sequence ID" value="NZ_DS995355.1"/>
</dbReference>
<sequence length="329" mass="34749">MKSNKKILSLILSLTLGATLLTGCSGGGKSSGSSDEVKKIGITQLVEHPALDQAREGFIEGLKENGFVEGENLEVDFQNAQNDNPTSQTIASNFANDKKDLIFAVSTPSAQAALNATQDIPIVFTAVTDAVEAGLVKSNESSENNVTGTSDAIPVDKSLELIKKFVPNVKTIGVVCNTSEINSKLQVDTLRKAAEKEGIKVIDKGATQANEVNQAVAAVAKEADVIFTPTDNLVASSMPIITKVATENKIPVIGSEEGHVENGALACNGINYKNLGKKAGEMAAQILKGEKQPSEIPVATMEETTIIINKSTMEKLGIKDPQIENAIFK</sequence>
<protein>
    <submittedName>
        <fullName evidence="2">ABC transporter substrate binding protein</fullName>
    </submittedName>
</protein>
<evidence type="ECO:0000313" key="2">
    <source>
        <dbReference type="EMBL" id="EEA86207.1"/>
    </source>
</evidence>
<evidence type="ECO:0000313" key="3">
    <source>
        <dbReference type="Proteomes" id="UP000003178"/>
    </source>
</evidence>
<dbReference type="PANTHER" id="PTHR35271:SF1">
    <property type="entry name" value="ABC TRANSPORTER, SUBSTRATE-BINDING LIPOPROTEIN"/>
    <property type="match status" value="1"/>
</dbReference>
<reference evidence="2 3" key="1">
    <citation type="submission" date="2008-09" db="EMBL/GenBank/DDBJ databases">
        <authorList>
            <person name="Fulton L."/>
            <person name="Clifton S."/>
            <person name="Fulton B."/>
            <person name="Xu J."/>
            <person name="Minx P."/>
            <person name="Pepin K.H."/>
            <person name="Johnson M."/>
            <person name="Thiruvilangam P."/>
            <person name="Bhonagiri V."/>
            <person name="Nash W.E."/>
            <person name="Mardis E.R."/>
            <person name="Wilson R.K."/>
        </authorList>
    </citation>
    <scope>NUCLEOTIDE SEQUENCE [LARGE SCALE GENOMIC DNA]</scope>
    <source>
        <strain evidence="2 3">DSM 13275</strain>
    </source>
</reference>
<dbReference type="InterPro" id="IPR007487">
    <property type="entry name" value="ABC_transpt-TYRBP-like"/>
</dbReference>
<dbReference type="Proteomes" id="UP000003178">
    <property type="component" value="Unassembled WGS sequence"/>
</dbReference>
<dbReference type="PANTHER" id="PTHR35271">
    <property type="entry name" value="ABC TRANSPORTER, SUBSTRATE-BINDING LIPOPROTEIN-RELATED"/>
    <property type="match status" value="1"/>
</dbReference>
<feature type="chain" id="PRO_5038790773" evidence="1">
    <location>
        <begin position="19"/>
        <end position="329"/>
    </location>
</feature>
<dbReference type="PROSITE" id="PS51257">
    <property type="entry name" value="PROKAR_LIPOPROTEIN"/>
    <property type="match status" value="1"/>
</dbReference>
<keyword evidence="3" id="KW-1185">Reference proteome</keyword>
<gene>
    <name evidence="2" type="ORF">CLOHIR_00129</name>
</gene>
<dbReference type="HOGENOM" id="CLU_058196_1_0_9"/>
<feature type="signal peptide" evidence="1">
    <location>
        <begin position="1"/>
        <end position="18"/>
    </location>
</feature>
<dbReference type="STRING" id="500633.CLOHIR_00129"/>
<reference evidence="2 3" key="2">
    <citation type="submission" date="2008-10" db="EMBL/GenBank/DDBJ databases">
        <title>Draft genome sequence of Clostridium hiranonis (DSM 13275).</title>
        <authorList>
            <person name="Sudarsanam P."/>
            <person name="Ley R."/>
            <person name="Guruge J."/>
            <person name="Turnbaugh P.J."/>
            <person name="Mahowald M."/>
            <person name="Liep D."/>
            <person name="Gordon J."/>
        </authorList>
    </citation>
    <scope>NUCLEOTIDE SEQUENCE [LARGE SCALE GENOMIC DNA]</scope>
    <source>
        <strain evidence="2 3">DSM 13275</strain>
    </source>
</reference>
<dbReference type="CDD" id="cd06325">
    <property type="entry name" value="PBP1_ABC_unchar_transporter"/>
    <property type="match status" value="1"/>
</dbReference>
<name>B6FW80_PEPHT</name>
<dbReference type="eggNOG" id="COG2984">
    <property type="taxonomic scope" value="Bacteria"/>
</dbReference>
<keyword evidence="1" id="KW-0732">Signal</keyword>
<proteinExistence type="predicted"/>
<dbReference type="EMBL" id="ABWP01000006">
    <property type="protein sequence ID" value="EEA86207.1"/>
    <property type="molecule type" value="Genomic_DNA"/>
</dbReference>
<dbReference type="OrthoDB" id="9776955at2"/>
<dbReference type="InterPro" id="IPR028082">
    <property type="entry name" value="Peripla_BP_I"/>
</dbReference>
<dbReference type="Gene3D" id="3.40.50.2300">
    <property type="match status" value="2"/>
</dbReference>
<dbReference type="Pfam" id="PF04392">
    <property type="entry name" value="ABC_sub_bind"/>
    <property type="match status" value="1"/>
</dbReference>
<dbReference type="SUPFAM" id="SSF53822">
    <property type="entry name" value="Periplasmic binding protein-like I"/>
    <property type="match status" value="1"/>
</dbReference>
<evidence type="ECO:0000256" key="1">
    <source>
        <dbReference type="SAM" id="SignalP"/>
    </source>
</evidence>
<comment type="caution">
    <text evidence="2">The sequence shown here is derived from an EMBL/GenBank/DDBJ whole genome shotgun (WGS) entry which is preliminary data.</text>
</comment>
<organism evidence="2 3">
    <name type="scientific">Peptacetobacter hiranonis (strain DSM 13275 / JCM 10541 / KCTC 15199 / TO-931)</name>
    <name type="common">Clostridium hiranonis</name>
    <dbReference type="NCBI Taxonomy" id="500633"/>
    <lineage>
        <taxon>Bacteria</taxon>
        <taxon>Bacillati</taxon>
        <taxon>Bacillota</taxon>
        <taxon>Clostridia</taxon>
        <taxon>Peptostreptococcales</taxon>
        <taxon>Peptostreptococcaceae</taxon>
        <taxon>Peptacetobacter</taxon>
    </lineage>
</organism>
<dbReference type="AlphaFoldDB" id="B6FW80"/>
<accession>B6FW80</accession>